<keyword evidence="2 4" id="KW-0863">Zinc-finger</keyword>
<dbReference type="InterPro" id="IPR013083">
    <property type="entry name" value="Znf_RING/FYVE/PHD"/>
</dbReference>
<dbReference type="GO" id="GO:0006511">
    <property type="term" value="P:ubiquitin-dependent protein catabolic process"/>
    <property type="evidence" value="ECO:0007669"/>
    <property type="project" value="TreeGrafter"/>
</dbReference>
<dbReference type="GO" id="GO:0016567">
    <property type="term" value="P:protein ubiquitination"/>
    <property type="evidence" value="ECO:0007669"/>
    <property type="project" value="UniProtKB-UniPathway"/>
</dbReference>
<dbReference type="Pfam" id="PF00097">
    <property type="entry name" value="zf-C3HC4"/>
    <property type="match status" value="1"/>
</dbReference>
<evidence type="ECO:0000313" key="7">
    <source>
        <dbReference type="EMBL" id="AWU75990.1"/>
    </source>
</evidence>
<protein>
    <recommendedName>
        <fullName evidence="6">RING-type domain-containing protein</fullName>
    </recommendedName>
</protein>
<dbReference type="InterPro" id="IPR049627">
    <property type="entry name" value="SLX8"/>
</dbReference>
<keyword evidence="3" id="KW-0862">Zinc</keyword>
<dbReference type="AlphaFoldDB" id="A0A2U9R3S6"/>
<dbReference type="PANTHER" id="PTHR47094">
    <property type="entry name" value="ELFLESS, ISOFORM B"/>
    <property type="match status" value="1"/>
</dbReference>
<feature type="domain" description="RING-type" evidence="6">
    <location>
        <begin position="48"/>
        <end position="97"/>
    </location>
</feature>
<dbReference type="VEuPathDB" id="FungiDB:C5L36_0B12190"/>
<dbReference type="GO" id="GO:0032183">
    <property type="term" value="F:SUMO binding"/>
    <property type="evidence" value="ECO:0007669"/>
    <property type="project" value="TreeGrafter"/>
</dbReference>
<name>A0A2U9R3S6_PICKU</name>
<dbReference type="InterPro" id="IPR017907">
    <property type="entry name" value="Znf_RING_CS"/>
</dbReference>
<sequence>MENNNRKRRRDEDTAVSETVVLLSDEETTATTEKRTSQPSSSSHTIQCCVCMDELKNAVATPCGHILCSECLFEALATSHMGQRGSEIRGGLCPVCRQRVLYKDIVPLKVRFRKKV</sequence>
<dbReference type="Proteomes" id="UP000249293">
    <property type="component" value="Chromosome 2"/>
</dbReference>
<dbReference type="GO" id="GO:0061630">
    <property type="term" value="F:ubiquitin protein ligase activity"/>
    <property type="evidence" value="ECO:0007669"/>
    <property type="project" value="InterPro"/>
</dbReference>
<keyword evidence="8" id="KW-1185">Reference proteome</keyword>
<dbReference type="RefSeq" id="XP_029321467.1">
    <property type="nucleotide sequence ID" value="XM_029465608.1"/>
</dbReference>
<dbReference type="GO" id="GO:0140082">
    <property type="term" value="F:SUMO-ubiquitin ligase activity"/>
    <property type="evidence" value="ECO:0007669"/>
    <property type="project" value="TreeGrafter"/>
</dbReference>
<dbReference type="PROSITE" id="PS00518">
    <property type="entry name" value="ZF_RING_1"/>
    <property type="match status" value="1"/>
</dbReference>
<reference evidence="7 8" key="1">
    <citation type="submission" date="2018-06" db="EMBL/GenBank/DDBJ databases">
        <title>Population genomics shows no distinction between pathogenic Candida krusei and environmental Pichia kudriavzevii: One species, four names.</title>
        <authorList>
            <person name="Douglass A.P."/>
            <person name="Offei B."/>
            <person name="Braun-Galleani S."/>
            <person name="Coughlan A.Y."/>
            <person name="Martos A."/>
            <person name="Ortiz-Merino R.A."/>
            <person name="Byrne K.P."/>
            <person name="Wolfe K.H."/>
        </authorList>
    </citation>
    <scope>NUCLEOTIDE SEQUENCE [LARGE SCALE GENOMIC DNA]</scope>
    <source>
        <strain evidence="7 8">CBS573</strain>
    </source>
</reference>
<evidence type="ECO:0000256" key="5">
    <source>
        <dbReference type="SAM" id="MobiDB-lite"/>
    </source>
</evidence>
<proteinExistence type="predicted"/>
<feature type="region of interest" description="Disordered" evidence="5">
    <location>
        <begin position="1"/>
        <end position="45"/>
    </location>
</feature>
<dbReference type="InterPro" id="IPR018957">
    <property type="entry name" value="Znf_C3HC4_RING-type"/>
</dbReference>
<dbReference type="GO" id="GO:0033768">
    <property type="term" value="C:SUMO-targeted ubiquitin ligase complex"/>
    <property type="evidence" value="ECO:0007669"/>
    <property type="project" value="TreeGrafter"/>
</dbReference>
<dbReference type="InterPro" id="IPR001841">
    <property type="entry name" value="Znf_RING"/>
</dbReference>
<dbReference type="UniPathway" id="UPA00143"/>
<evidence type="ECO:0000256" key="2">
    <source>
        <dbReference type="ARBA" id="ARBA00022771"/>
    </source>
</evidence>
<dbReference type="EMBL" id="CP028774">
    <property type="protein sequence ID" value="AWU75990.1"/>
    <property type="molecule type" value="Genomic_DNA"/>
</dbReference>
<evidence type="ECO:0000313" key="8">
    <source>
        <dbReference type="Proteomes" id="UP000249293"/>
    </source>
</evidence>
<evidence type="ECO:0000256" key="1">
    <source>
        <dbReference type="ARBA" id="ARBA00022723"/>
    </source>
</evidence>
<evidence type="ECO:0000256" key="3">
    <source>
        <dbReference type="ARBA" id="ARBA00022833"/>
    </source>
</evidence>
<dbReference type="GO" id="GO:0008270">
    <property type="term" value="F:zinc ion binding"/>
    <property type="evidence" value="ECO:0007669"/>
    <property type="project" value="UniProtKB-KW"/>
</dbReference>
<dbReference type="SUPFAM" id="SSF57850">
    <property type="entry name" value="RING/U-box"/>
    <property type="match status" value="1"/>
</dbReference>
<dbReference type="PROSITE" id="PS50089">
    <property type="entry name" value="ZF_RING_2"/>
    <property type="match status" value="1"/>
</dbReference>
<dbReference type="PANTHER" id="PTHR47094:SF1">
    <property type="entry name" value="RING-TYPE E3 UBIQUITIN TRANSFERASE"/>
    <property type="match status" value="1"/>
</dbReference>
<accession>A0A2U9R3S6</accession>
<evidence type="ECO:0000256" key="4">
    <source>
        <dbReference type="PROSITE-ProRule" id="PRU00175"/>
    </source>
</evidence>
<dbReference type="Gene3D" id="3.30.40.10">
    <property type="entry name" value="Zinc/RING finger domain, C3HC4 (zinc finger)"/>
    <property type="match status" value="1"/>
</dbReference>
<gene>
    <name evidence="7" type="ORF">C5L36_0B12190</name>
</gene>
<dbReference type="STRING" id="4909.A0A2U9R3S6"/>
<keyword evidence="1" id="KW-0479">Metal-binding</keyword>
<dbReference type="GeneID" id="40383755"/>
<organism evidence="7 8">
    <name type="scientific">Pichia kudriavzevii</name>
    <name type="common">Yeast</name>
    <name type="synonym">Issatchenkia orientalis</name>
    <dbReference type="NCBI Taxonomy" id="4909"/>
    <lineage>
        <taxon>Eukaryota</taxon>
        <taxon>Fungi</taxon>
        <taxon>Dikarya</taxon>
        <taxon>Ascomycota</taxon>
        <taxon>Saccharomycotina</taxon>
        <taxon>Pichiomycetes</taxon>
        <taxon>Pichiales</taxon>
        <taxon>Pichiaceae</taxon>
        <taxon>Pichia</taxon>
    </lineage>
</organism>
<evidence type="ECO:0000259" key="6">
    <source>
        <dbReference type="PROSITE" id="PS50089"/>
    </source>
</evidence>
<dbReference type="KEGG" id="pkz:C5L36_0B12190"/>
<dbReference type="SMART" id="SM00184">
    <property type="entry name" value="RING"/>
    <property type="match status" value="1"/>
</dbReference>
<dbReference type="OrthoDB" id="6270329at2759"/>